<feature type="transmembrane region" description="Helical" evidence="1">
    <location>
        <begin position="82"/>
        <end position="104"/>
    </location>
</feature>
<feature type="transmembrane region" description="Helical" evidence="1">
    <location>
        <begin position="50"/>
        <end position="70"/>
    </location>
</feature>
<keyword evidence="1" id="KW-0812">Transmembrane</keyword>
<proteinExistence type="predicted"/>
<evidence type="ECO:0000256" key="1">
    <source>
        <dbReference type="SAM" id="Phobius"/>
    </source>
</evidence>
<keyword evidence="1" id="KW-0472">Membrane</keyword>
<reference evidence="2 3" key="1">
    <citation type="submission" date="2023-06" db="EMBL/GenBank/DDBJ databases">
        <authorList>
            <person name="Yushchuk O."/>
            <person name="Binda E."/>
            <person name="Ruckert-Reed C."/>
            <person name="Fedorenko V."/>
            <person name="Kalinowski J."/>
            <person name="Marinelli F."/>
        </authorList>
    </citation>
    <scope>NUCLEOTIDE SEQUENCE [LARGE SCALE GENOMIC DNA]</scope>
    <source>
        <strain evidence="2 3">NRRL 3884</strain>
    </source>
</reference>
<evidence type="ECO:0000313" key="3">
    <source>
        <dbReference type="Proteomes" id="UP001240150"/>
    </source>
</evidence>
<protein>
    <submittedName>
        <fullName evidence="2">Uncharacterized protein</fullName>
    </submittedName>
</protein>
<keyword evidence="3" id="KW-1185">Reference proteome</keyword>
<feature type="transmembrane region" description="Helical" evidence="1">
    <location>
        <begin position="17"/>
        <end position="38"/>
    </location>
</feature>
<sequence length="113" mass="11358">MDQQVTDRRGSGVARRAFGFTALVHFLSAACFLALVAADLEGCDRGDGAVLALVLAIALDVVLAVAVLVVMSVRRPGERRQVLLGGAAGLILALAGVVAAAVYIGGLGSGCPV</sequence>
<dbReference type="RefSeq" id="WP_284921978.1">
    <property type="nucleotide sequence ID" value="NZ_CP126980.1"/>
</dbReference>
<organism evidence="2 3">
    <name type="scientific">Actinoplanes oblitus</name>
    <dbReference type="NCBI Taxonomy" id="3040509"/>
    <lineage>
        <taxon>Bacteria</taxon>
        <taxon>Bacillati</taxon>
        <taxon>Actinomycetota</taxon>
        <taxon>Actinomycetes</taxon>
        <taxon>Micromonosporales</taxon>
        <taxon>Micromonosporaceae</taxon>
        <taxon>Actinoplanes</taxon>
    </lineage>
</organism>
<keyword evidence="1" id="KW-1133">Transmembrane helix</keyword>
<accession>A0ABY8WRG5</accession>
<dbReference type="Proteomes" id="UP001240150">
    <property type="component" value="Chromosome"/>
</dbReference>
<evidence type="ECO:0000313" key="2">
    <source>
        <dbReference type="EMBL" id="WIN00450.1"/>
    </source>
</evidence>
<name>A0ABY8WRG5_9ACTN</name>
<gene>
    <name evidence="2" type="ORF">ACTOB_004158</name>
</gene>
<dbReference type="EMBL" id="CP126980">
    <property type="protein sequence ID" value="WIN00450.1"/>
    <property type="molecule type" value="Genomic_DNA"/>
</dbReference>